<dbReference type="Gene3D" id="1.10.8.420">
    <property type="entry name" value="RecR Domain 1"/>
    <property type="match status" value="1"/>
</dbReference>
<evidence type="ECO:0000256" key="7">
    <source>
        <dbReference type="HAMAP-Rule" id="MF_00017"/>
    </source>
</evidence>
<keyword evidence="6 7" id="KW-0234">DNA repair</keyword>
<evidence type="ECO:0000313" key="9">
    <source>
        <dbReference type="EMBL" id="PIV31797.1"/>
    </source>
</evidence>
<dbReference type="HAMAP" id="MF_00017">
    <property type="entry name" value="RecR"/>
    <property type="match status" value="1"/>
</dbReference>
<organism evidence="9 10">
    <name type="scientific">Candidatus Wolfebacteria bacterium CG02_land_8_20_14_3_00_37_12</name>
    <dbReference type="NCBI Taxonomy" id="1975066"/>
    <lineage>
        <taxon>Bacteria</taxon>
        <taxon>Candidatus Wolfeibacteriota</taxon>
    </lineage>
</organism>
<sequence length="210" mass="23524">MFPQQIKNFIESFSGLPGIGPRQATRLAFKLISGGKNKIEELARAVYELKNLKICSNCFFIHSSVDFPAAEQARYGASLCEICKNPNRRRDIIMIVEKETDLISLERPKKFNGRYLILGELSKNGILESGEKLRLNNLKNFINKELNKQAEEIIIATNPTTYGDLNALIIAKELNGLAKKITRLGRGIPTGGEIEFADEETLASALERRI</sequence>
<dbReference type="SUPFAM" id="SSF111304">
    <property type="entry name" value="Recombination protein RecR"/>
    <property type="match status" value="1"/>
</dbReference>
<dbReference type="EMBL" id="PEUH01000028">
    <property type="protein sequence ID" value="PIV31797.1"/>
    <property type="molecule type" value="Genomic_DNA"/>
</dbReference>
<feature type="domain" description="Toprim" evidence="8">
    <location>
        <begin position="91"/>
        <end position="189"/>
    </location>
</feature>
<reference evidence="10" key="1">
    <citation type="submission" date="2017-09" db="EMBL/GenBank/DDBJ databases">
        <title>Depth-based differentiation of microbial function through sediment-hosted aquifers and enrichment of novel symbionts in the deep terrestrial subsurface.</title>
        <authorList>
            <person name="Probst A.J."/>
            <person name="Ladd B."/>
            <person name="Jarett J.K."/>
            <person name="Geller-Mcgrath D.E."/>
            <person name="Sieber C.M.K."/>
            <person name="Emerson J.B."/>
            <person name="Anantharaman K."/>
            <person name="Thomas B.C."/>
            <person name="Malmstrom R."/>
            <person name="Stieglmeier M."/>
            <person name="Klingl A."/>
            <person name="Woyke T."/>
            <person name="Ryan C.M."/>
            <person name="Banfield J.F."/>
        </authorList>
    </citation>
    <scope>NUCLEOTIDE SEQUENCE [LARGE SCALE GENOMIC DNA]</scope>
</reference>
<evidence type="ECO:0000256" key="4">
    <source>
        <dbReference type="ARBA" id="ARBA00022833"/>
    </source>
</evidence>
<gene>
    <name evidence="7" type="primary">recR</name>
    <name evidence="9" type="ORF">COS33_01285</name>
</gene>
<keyword evidence="3 7" id="KW-0863">Zinc-finger</keyword>
<dbReference type="Gene3D" id="3.40.1360.10">
    <property type="match status" value="1"/>
</dbReference>
<evidence type="ECO:0000256" key="3">
    <source>
        <dbReference type="ARBA" id="ARBA00022771"/>
    </source>
</evidence>
<evidence type="ECO:0000313" key="10">
    <source>
        <dbReference type="Proteomes" id="UP000230595"/>
    </source>
</evidence>
<keyword evidence="5 7" id="KW-0233">DNA recombination</keyword>
<dbReference type="GO" id="GO:0006281">
    <property type="term" value="P:DNA repair"/>
    <property type="evidence" value="ECO:0007669"/>
    <property type="project" value="UniProtKB-UniRule"/>
</dbReference>
<dbReference type="PANTHER" id="PTHR30446">
    <property type="entry name" value="RECOMBINATION PROTEIN RECR"/>
    <property type="match status" value="1"/>
</dbReference>
<dbReference type="InterPro" id="IPR006171">
    <property type="entry name" value="TOPRIM_dom"/>
</dbReference>
<keyword evidence="2 7" id="KW-0227">DNA damage</keyword>
<evidence type="ECO:0000259" key="8">
    <source>
        <dbReference type="PROSITE" id="PS50880"/>
    </source>
</evidence>
<dbReference type="Pfam" id="PF13662">
    <property type="entry name" value="Toprim_4"/>
    <property type="match status" value="1"/>
</dbReference>
<dbReference type="PANTHER" id="PTHR30446:SF0">
    <property type="entry name" value="RECOMBINATION PROTEIN RECR"/>
    <property type="match status" value="1"/>
</dbReference>
<dbReference type="SMART" id="SM00493">
    <property type="entry name" value="TOPRIM"/>
    <property type="match status" value="1"/>
</dbReference>
<evidence type="ECO:0000256" key="2">
    <source>
        <dbReference type="ARBA" id="ARBA00022763"/>
    </source>
</evidence>
<dbReference type="InterPro" id="IPR000093">
    <property type="entry name" value="DNA_Rcmb_RecR"/>
</dbReference>
<dbReference type="PROSITE" id="PS50880">
    <property type="entry name" value="TOPRIM"/>
    <property type="match status" value="1"/>
</dbReference>
<keyword evidence="1 7" id="KW-0479">Metal-binding</keyword>
<dbReference type="InterPro" id="IPR023627">
    <property type="entry name" value="Rcmb_RecR"/>
</dbReference>
<name>A0A2M7CQ56_9BACT</name>
<evidence type="ECO:0000256" key="5">
    <source>
        <dbReference type="ARBA" id="ARBA00023172"/>
    </source>
</evidence>
<protein>
    <recommendedName>
        <fullName evidence="7">Recombination protein RecR</fullName>
    </recommendedName>
</protein>
<comment type="function">
    <text evidence="7">May play a role in DNA repair. It seems to be involved in an RecBC-independent recombinational process of DNA repair. It may act with RecF and RecO.</text>
</comment>
<dbReference type="GO" id="GO:0003677">
    <property type="term" value="F:DNA binding"/>
    <property type="evidence" value="ECO:0007669"/>
    <property type="project" value="UniProtKB-UniRule"/>
</dbReference>
<comment type="caution">
    <text evidence="9">The sequence shown here is derived from an EMBL/GenBank/DDBJ whole genome shotgun (WGS) entry which is preliminary data.</text>
</comment>
<dbReference type="GO" id="GO:0008270">
    <property type="term" value="F:zinc ion binding"/>
    <property type="evidence" value="ECO:0007669"/>
    <property type="project" value="UniProtKB-KW"/>
</dbReference>
<evidence type="ECO:0000256" key="1">
    <source>
        <dbReference type="ARBA" id="ARBA00022723"/>
    </source>
</evidence>
<dbReference type="Proteomes" id="UP000230595">
    <property type="component" value="Unassembled WGS sequence"/>
</dbReference>
<dbReference type="Pfam" id="PF21175">
    <property type="entry name" value="RecR_C"/>
    <property type="match status" value="1"/>
</dbReference>
<proteinExistence type="inferred from homology"/>
<dbReference type="AlphaFoldDB" id="A0A2M7CQ56"/>
<accession>A0A2M7CQ56</accession>
<comment type="similarity">
    <text evidence="7">Belongs to the RecR family.</text>
</comment>
<dbReference type="Pfam" id="PF21176">
    <property type="entry name" value="RecR_HhH"/>
    <property type="match status" value="1"/>
</dbReference>
<dbReference type="GO" id="GO:0006310">
    <property type="term" value="P:DNA recombination"/>
    <property type="evidence" value="ECO:0007669"/>
    <property type="project" value="UniProtKB-UniRule"/>
</dbReference>
<evidence type="ECO:0000256" key="6">
    <source>
        <dbReference type="ARBA" id="ARBA00023204"/>
    </source>
</evidence>
<keyword evidence="4 7" id="KW-0862">Zinc</keyword>
<comment type="caution">
    <text evidence="7">Lacks conserved residue(s) required for the propagation of feature annotation.</text>
</comment>